<dbReference type="PANTHER" id="PTHR13252">
    <property type="entry name" value="F-BOX ONLY PROTEIN 28"/>
    <property type="match status" value="1"/>
</dbReference>
<feature type="region of interest" description="Disordered" evidence="1">
    <location>
        <begin position="306"/>
        <end position="336"/>
    </location>
</feature>
<sequence length="336" mass="38484">MSDQIQHIHVQKASTSRCGLEPNVALSHSQEKEQIGIGLIELPDVILWQILRHTSYEHMSELRLVCRRFNRVCQDMLSQGSRLLSRYHAKCFKSLKAQLPKRESERREHPLAKRCDILSAVETRLSLLSMTYSKYMDLQLCCFIPGKVIDEAFAVLHHVQHAQDLQPMSELLKELRDISSMAIEHFDEEIVPTLKKKRAYQGPPSLPGEVLPNNNIFKQIIELKMSLKKRDNFTAALSRKVNTCVAHRKLIAEQGQKILQQEQVIAELRTKVAEQCQSLISQERRLALLEERVNRYTMNFDLSPELGVGAGSVKRKETGEDEGKDAGFMSKKSRKT</sequence>
<dbReference type="OrthoDB" id="5860767at2759"/>
<dbReference type="SUPFAM" id="SSF81383">
    <property type="entry name" value="F-box domain"/>
    <property type="match status" value="1"/>
</dbReference>
<dbReference type="PROSITE" id="PS50181">
    <property type="entry name" value="FBOX"/>
    <property type="match status" value="1"/>
</dbReference>
<evidence type="ECO:0000313" key="3">
    <source>
        <dbReference type="Proteomes" id="UP000694845"/>
    </source>
</evidence>
<organism evidence="3 4">
    <name type="scientific">Acanthaster planci</name>
    <name type="common">Crown-of-thorns starfish</name>
    <dbReference type="NCBI Taxonomy" id="133434"/>
    <lineage>
        <taxon>Eukaryota</taxon>
        <taxon>Metazoa</taxon>
        <taxon>Echinodermata</taxon>
        <taxon>Eleutherozoa</taxon>
        <taxon>Asterozoa</taxon>
        <taxon>Asteroidea</taxon>
        <taxon>Valvatacea</taxon>
        <taxon>Valvatida</taxon>
        <taxon>Acanthasteridae</taxon>
        <taxon>Acanthaster</taxon>
    </lineage>
</organism>
<dbReference type="GO" id="GO:0000209">
    <property type="term" value="P:protein polyubiquitination"/>
    <property type="evidence" value="ECO:0007669"/>
    <property type="project" value="TreeGrafter"/>
</dbReference>
<reference evidence="4" key="1">
    <citation type="submission" date="2025-08" db="UniProtKB">
        <authorList>
            <consortium name="RefSeq"/>
        </authorList>
    </citation>
    <scope>IDENTIFICATION</scope>
</reference>
<proteinExistence type="predicted"/>
<dbReference type="Pfam" id="PF12937">
    <property type="entry name" value="F-box-like"/>
    <property type="match status" value="1"/>
</dbReference>
<dbReference type="CDD" id="cd22100">
    <property type="entry name" value="F-box_FBXO28"/>
    <property type="match status" value="1"/>
</dbReference>
<dbReference type="RefSeq" id="XP_022090887.1">
    <property type="nucleotide sequence ID" value="XM_022235195.1"/>
</dbReference>
<gene>
    <name evidence="4" type="primary">LOC110979422</name>
</gene>
<dbReference type="InterPro" id="IPR036047">
    <property type="entry name" value="F-box-like_dom_sf"/>
</dbReference>
<evidence type="ECO:0000313" key="4">
    <source>
        <dbReference type="RefSeq" id="XP_022090887.1"/>
    </source>
</evidence>
<dbReference type="KEGG" id="aplc:110979422"/>
<dbReference type="PANTHER" id="PTHR13252:SF9">
    <property type="entry name" value="F-BOX ONLY PROTEIN 28"/>
    <property type="match status" value="1"/>
</dbReference>
<accession>A0A8B7YE85</accession>
<dbReference type="CTD" id="23219"/>
<evidence type="ECO:0000259" key="2">
    <source>
        <dbReference type="PROSITE" id="PS50181"/>
    </source>
</evidence>
<feature type="domain" description="F-box" evidence="2">
    <location>
        <begin position="36"/>
        <end position="87"/>
    </location>
</feature>
<dbReference type="InterPro" id="IPR001810">
    <property type="entry name" value="F-box_dom"/>
</dbReference>
<dbReference type="AlphaFoldDB" id="A0A8B7YE85"/>
<keyword evidence="3" id="KW-1185">Reference proteome</keyword>
<protein>
    <submittedName>
        <fullName evidence="4">F-box only protein 28-like</fullName>
    </submittedName>
</protein>
<dbReference type="OMA" id="RVCQDML"/>
<dbReference type="Gene3D" id="1.20.1280.50">
    <property type="match status" value="1"/>
</dbReference>
<dbReference type="GeneID" id="110979422"/>
<evidence type="ECO:0000256" key="1">
    <source>
        <dbReference type="SAM" id="MobiDB-lite"/>
    </source>
</evidence>
<name>A0A8B7YE85_ACAPL</name>
<dbReference type="InterPro" id="IPR039719">
    <property type="entry name" value="FBXO28"/>
</dbReference>
<dbReference type="Proteomes" id="UP000694845">
    <property type="component" value="Unplaced"/>
</dbReference>